<gene>
    <name evidence="2" type="ORF">BS47DRAFT_346205</name>
</gene>
<reference evidence="2" key="1">
    <citation type="journal article" date="2020" name="Nat. Commun.">
        <title>Large-scale genome sequencing of mycorrhizal fungi provides insights into the early evolution of symbiotic traits.</title>
        <authorList>
            <person name="Miyauchi S."/>
            <person name="Kiss E."/>
            <person name="Kuo A."/>
            <person name="Drula E."/>
            <person name="Kohler A."/>
            <person name="Sanchez-Garcia M."/>
            <person name="Morin E."/>
            <person name="Andreopoulos B."/>
            <person name="Barry K.W."/>
            <person name="Bonito G."/>
            <person name="Buee M."/>
            <person name="Carver A."/>
            <person name="Chen C."/>
            <person name="Cichocki N."/>
            <person name="Clum A."/>
            <person name="Culley D."/>
            <person name="Crous P.W."/>
            <person name="Fauchery L."/>
            <person name="Girlanda M."/>
            <person name="Hayes R.D."/>
            <person name="Keri Z."/>
            <person name="LaButti K."/>
            <person name="Lipzen A."/>
            <person name="Lombard V."/>
            <person name="Magnuson J."/>
            <person name="Maillard F."/>
            <person name="Murat C."/>
            <person name="Nolan M."/>
            <person name="Ohm R.A."/>
            <person name="Pangilinan J."/>
            <person name="Pereira M.F."/>
            <person name="Perotto S."/>
            <person name="Peter M."/>
            <person name="Pfister S."/>
            <person name="Riley R."/>
            <person name="Sitrit Y."/>
            <person name="Stielow J.B."/>
            <person name="Szollosi G."/>
            <person name="Zifcakova L."/>
            <person name="Stursova M."/>
            <person name="Spatafora J.W."/>
            <person name="Tedersoo L."/>
            <person name="Vaario L.M."/>
            <person name="Yamada A."/>
            <person name="Yan M."/>
            <person name="Wang P."/>
            <person name="Xu J."/>
            <person name="Bruns T."/>
            <person name="Baldrian P."/>
            <person name="Vilgalys R."/>
            <person name="Dunand C."/>
            <person name="Henrissat B."/>
            <person name="Grigoriev I.V."/>
            <person name="Hibbett D."/>
            <person name="Nagy L.G."/>
            <person name="Martin F.M."/>
        </authorList>
    </citation>
    <scope>NUCLEOTIDE SEQUENCE</scope>
    <source>
        <strain evidence="2">UP504</strain>
    </source>
</reference>
<feature type="region of interest" description="Disordered" evidence="1">
    <location>
        <begin position="56"/>
        <end position="78"/>
    </location>
</feature>
<sequence>MQRSLEDEQAVTRQAPLRTPTMSVNGQDTAHDPARRMHHHDHHKYARFDLEMPDEELHTTSQKIQISPDSKRSILGQIDNRGLPAATSFLDIPREAA</sequence>
<accession>A0A9P6AJW9</accession>
<comment type="caution">
    <text evidence="2">The sequence shown here is derived from an EMBL/GenBank/DDBJ whole genome shotgun (WGS) entry which is preliminary data.</text>
</comment>
<organism evidence="2 3">
    <name type="scientific">Hydnum rufescens UP504</name>
    <dbReference type="NCBI Taxonomy" id="1448309"/>
    <lineage>
        <taxon>Eukaryota</taxon>
        <taxon>Fungi</taxon>
        <taxon>Dikarya</taxon>
        <taxon>Basidiomycota</taxon>
        <taxon>Agaricomycotina</taxon>
        <taxon>Agaricomycetes</taxon>
        <taxon>Cantharellales</taxon>
        <taxon>Hydnaceae</taxon>
        <taxon>Hydnum</taxon>
    </lineage>
</organism>
<dbReference type="EMBL" id="MU129089">
    <property type="protein sequence ID" value="KAF9507168.1"/>
    <property type="molecule type" value="Genomic_DNA"/>
</dbReference>
<feature type="region of interest" description="Disordered" evidence="1">
    <location>
        <begin position="1"/>
        <end position="42"/>
    </location>
</feature>
<evidence type="ECO:0000313" key="2">
    <source>
        <dbReference type="EMBL" id="KAF9507168.1"/>
    </source>
</evidence>
<proteinExistence type="predicted"/>
<keyword evidence="3" id="KW-1185">Reference proteome</keyword>
<name>A0A9P6AJW9_9AGAM</name>
<protein>
    <submittedName>
        <fullName evidence="2">Uncharacterized protein</fullName>
    </submittedName>
</protein>
<evidence type="ECO:0000313" key="3">
    <source>
        <dbReference type="Proteomes" id="UP000886523"/>
    </source>
</evidence>
<dbReference type="AlphaFoldDB" id="A0A9P6AJW9"/>
<feature type="compositionally biased region" description="Polar residues" evidence="1">
    <location>
        <begin position="59"/>
        <end position="68"/>
    </location>
</feature>
<evidence type="ECO:0000256" key="1">
    <source>
        <dbReference type="SAM" id="MobiDB-lite"/>
    </source>
</evidence>
<dbReference type="Proteomes" id="UP000886523">
    <property type="component" value="Unassembled WGS sequence"/>
</dbReference>